<accession>A0A926KMT9</accession>
<feature type="transmembrane region" description="Helical" evidence="6">
    <location>
        <begin position="100"/>
        <end position="117"/>
    </location>
</feature>
<evidence type="ECO:0000256" key="1">
    <source>
        <dbReference type="ARBA" id="ARBA00004651"/>
    </source>
</evidence>
<comment type="subcellular location">
    <subcellularLocation>
        <location evidence="1">Cell membrane</location>
        <topology evidence="1">Multi-pass membrane protein</topology>
    </subcellularLocation>
</comment>
<evidence type="ECO:0000256" key="5">
    <source>
        <dbReference type="ARBA" id="ARBA00023136"/>
    </source>
</evidence>
<dbReference type="Gene3D" id="1.10.3730.20">
    <property type="match status" value="1"/>
</dbReference>
<proteinExistence type="predicted"/>
<dbReference type="PANTHER" id="PTHR30561">
    <property type="entry name" value="SMR FAMILY PROTON-DEPENDENT DRUG EFFLUX TRANSPORTER SUGE"/>
    <property type="match status" value="1"/>
</dbReference>
<feature type="transmembrane region" description="Helical" evidence="6">
    <location>
        <begin position="74"/>
        <end position="94"/>
    </location>
</feature>
<sequence length="119" mass="12860">MQAYIFVFSSILLGAVGQVLMKLGATKLNMAAATSFFAKLLTMFTQPYIIAGLFCYGLSAVFWIFGLTRLQLSAAYPMVAAGYVIVFILAVFLFKETVSLVKIGGLLMIIMGVIVLAKS</sequence>
<feature type="transmembrane region" description="Helical" evidence="6">
    <location>
        <begin position="45"/>
        <end position="67"/>
    </location>
</feature>
<keyword evidence="3 6" id="KW-0812">Transmembrane</keyword>
<reference evidence="7" key="1">
    <citation type="submission" date="2020-09" db="EMBL/GenBank/DDBJ databases">
        <title>Draft Genome Sequence of Paenibacillus sp. WST5.</title>
        <authorList>
            <person name="Bao Z."/>
        </authorList>
    </citation>
    <scope>NUCLEOTIDE SEQUENCE</scope>
    <source>
        <strain evidence="7">WST5</strain>
    </source>
</reference>
<evidence type="ECO:0000256" key="2">
    <source>
        <dbReference type="ARBA" id="ARBA00022475"/>
    </source>
</evidence>
<gene>
    <name evidence="7" type="ORF">ICC18_02140</name>
</gene>
<keyword evidence="2" id="KW-1003">Cell membrane</keyword>
<dbReference type="RefSeq" id="WP_188172722.1">
    <property type="nucleotide sequence ID" value="NZ_JACVVD010000001.1"/>
</dbReference>
<evidence type="ECO:0000256" key="6">
    <source>
        <dbReference type="SAM" id="Phobius"/>
    </source>
</evidence>
<dbReference type="InterPro" id="IPR000390">
    <property type="entry name" value="Small_drug/metabolite_transptr"/>
</dbReference>
<evidence type="ECO:0000313" key="8">
    <source>
        <dbReference type="Proteomes" id="UP000650466"/>
    </source>
</evidence>
<dbReference type="GO" id="GO:0005886">
    <property type="term" value="C:plasma membrane"/>
    <property type="evidence" value="ECO:0007669"/>
    <property type="project" value="UniProtKB-SubCell"/>
</dbReference>
<keyword evidence="4 6" id="KW-1133">Transmembrane helix</keyword>
<protein>
    <submittedName>
        <fullName evidence="7">Cation/cationic drug transporter</fullName>
    </submittedName>
</protein>
<dbReference type="SUPFAM" id="SSF103481">
    <property type="entry name" value="Multidrug resistance efflux transporter EmrE"/>
    <property type="match status" value="1"/>
</dbReference>
<comment type="caution">
    <text evidence="7">The sequence shown here is derived from an EMBL/GenBank/DDBJ whole genome shotgun (WGS) entry which is preliminary data.</text>
</comment>
<dbReference type="PANTHER" id="PTHR30561:SF9">
    <property type="entry name" value="4-AMINO-4-DEOXY-L-ARABINOSE-PHOSPHOUNDECAPRENOL FLIPPASE SUBUNIT ARNF-RELATED"/>
    <property type="match status" value="1"/>
</dbReference>
<evidence type="ECO:0000256" key="3">
    <source>
        <dbReference type="ARBA" id="ARBA00022692"/>
    </source>
</evidence>
<evidence type="ECO:0000256" key="4">
    <source>
        <dbReference type="ARBA" id="ARBA00022989"/>
    </source>
</evidence>
<dbReference type="EMBL" id="JACVVD010000001">
    <property type="protein sequence ID" value="MBD0378920.1"/>
    <property type="molecule type" value="Genomic_DNA"/>
</dbReference>
<organism evidence="7 8">
    <name type="scientific">Paenibacillus sedimenti</name>
    <dbReference type="NCBI Taxonomy" id="2770274"/>
    <lineage>
        <taxon>Bacteria</taxon>
        <taxon>Bacillati</taxon>
        <taxon>Bacillota</taxon>
        <taxon>Bacilli</taxon>
        <taxon>Bacillales</taxon>
        <taxon>Paenibacillaceae</taxon>
        <taxon>Paenibacillus</taxon>
    </lineage>
</organism>
<dbReference type="AlphaFoldDB" id="A0A926KMT9"/>
<name>A0A926KMT9_9BACL</name>
<keyword evidence="8" id="KW-1185">Reference proteome</keyword>
<evidence type="ECO:0000313" key="7">
    <source>
        <dbReference type="EMBL" id="MBD0378920.1"/>
    </source>
</evidence>
<keyword evidence="5 6" id="KW-0472">Membrane</keyword>
<dbReference type="Proteomes" id="UP000650466">
    <property type="component" value="Unassembled WGS sequence"/>
</dbReference>
<dbReference type="InterPro" id="IPR037185">
    <property type="entry name" value="EmrE-like"/>
</dbReference>
<dbReference type="GO" id="GO:0022857">
    <property type="term" value="F:transmembrane transporter activity"/>
    <property type="evidence" value="ECO:0007669"/>
    <property type="project" value="InterPro"/>
</dbReference>